<keyword evidence="8" id="KW-1133">Transmembrane helix</keyword>
<dbReference type="SUPFAM" id="SSF55874">
    <property type="entry name" value="ATPase domain of HSP90 chaperone/DNA topoisomerase II/histidine kinase"/>
    <property type="match status" value="1"/>
</dbReference>
<dbReference type="SUPFAM" id="SSF47384">
    <property type="entry name" value="Homodimeric domain of signal transducing histidine kinase"/>
    <property type="match status" value="1"/>
</dbReference>
<dbReference type="Pfam" id="PF13424">
    <property type="entry name" value="TPR_12"/>
    <property type="match status" value="1"/>
</dbReference>
<accession>A0A2W4Z420</accession>
<dbReference type="CDD" id="cd00082">
    <property type="entry name" value="HisKA"/>
    <property type="match status" value="1"/>
</dbReference>
<keyword evidence="3" id="KW-0597">Phosphoprotein</keyword>
<evidence type="ECO:0000256" key="1">
    <source>
        <dbReference type="ARBA" id="ARBA00000085"/>
    </source>
</evidence>
<evidence type="ECO:0000256" key="5">
    <source>
        <dbReference type="ARBA" id="ARBA00022777"/>
    </source>
</evidence>
<dbReference type="InterPro" id="IPR011990">
    <property type="entry name" value="TPR-like_helical_dom_sf"/>
</dbReference>
<dbReference type="Gene3D" id="1.10.287.130">
    <property type="match status" value="1"/>
</dbReference>
<dbReference type="PROSITE" id="PS50109">
    <property type="entry name" value="HIS_KIN"/>
    <property type="match status" value="1"/>
</dbReference>
<dbReference type="SMART" id="SM00388">
    <property type="entry name" value="HisKA"/>
    <property type="match status" value="1"/>
</dbReference>
<evidence type="ECO:0000313" key="11">
    <source>
        <dbReference type="Proteomes" id="UP000249555"/>
    </source>
</evidence>
<dbReference type="SMART" id="SM00387">
    <property type="entry name" value="HATPase_c"/>
    <property type="match status" value="1"/>
</dbReference>
<comment type="catalytic activity">
    <reaction evidence="1">
        <text>ATP + protein L-histidine = ADP + protein N-phospho-L-histidine.</text>
        <dbReference type="EC" id="2.7.13.3"/>
    </reaction>
</comment>
<dbReference type="Pfam" id="PF00512">
    <property type="entry name" value="HisKA"/>
    <property type="match status" value="1"/>
</dbReference>
<dbReference type="Gene3D" id="3.30.565.10">
    <property type="entry name" value="Histidine kinase-like ATPase, C-terminal domain"/>
    <property type="match status" value="1"/>
</dbReference>
<dbReference type="InterPro" id="IPR003661">
    <property type="entry name" value="HisK_dim/P_dom"/>
</dbReference>
<dbReference type="PROSITE" id="PS50005">
    <property type="entry name" value="TPR"/>
    <property type="match status" value="1"/>
</dbReference>
<dbReference type="InterPro" id="IPR003594">
    <property type="entry name" value="HATPase_dom"/>
</dbReference>
<dbReference type="CDD" id="cd16922">
    <property type="entry name" value="HATPase_EvgS-ArcB-TorS-like"/>
    <property type="match status" value="1"/>
</dbReference>
<evidence type="ECO:0000259" key="9">
    <source>
        <dbReference type="PROSITE" id="PS50109"/>
    </source>
</evidence>
<dbReference type="InterPro" id="IPR011006">
    <property type="entry name" value="CheY-like_superfamily"/>
</dbReference>
<dbReference type="Proteomes" id="UP000249555">
    <property type="component" value="Unassembled WGS sequence"/>
</dbReference>
<feature type="repeat" description="TPR" evidence="7">
    <location>
        <begin position="159"/>
        <end position="192"/>
    </location>
</feature>
<sequence>MIRIVIAAAVAVMIMAAGRPSSNDTQPTGLVASKYEASAADAKATMLIDPAKALPKAIAAERLGAEISDERARGIAVATAQWLQGEAYLRINEPIKADAPVRKAIVSVLRFQPRSKLHADILISLGWLDSYQGRVANALGDYQKAFEIYRRLGDPRGQSRTLVFIALLYVQAKDNETAEKYYKQALDIYPSDVNISVSIHNNRALGFGESRQYAEAQKQFDKALVLAKQLGSRNLLEQIYMNIARVNLDMGNLPRADRAIANGRAVADPSDASLFGRLMATAAQAALQHGDLPRAKQLIAKALVGVDPKTTGTSYRDFHQTAYNVFIAANDTKSALVHLQALKRLDDDATTLATSTKTALMAARFDFANQELKISQLKASELQRSIAFERARAQTQRYVFLGASAAVAIVIALLAFGIVTLRRSRDQVRAANDDLAVTNDALGKALAAKTEFLATTSHEIRTPLNGILGMSEVMLADERIEPALRERIGVVHDAGVRMRALVDDILDVAKMETGNLAIESAPFDVCATITDAARMWEDQARAKGLSFAIELGGCPAMIMGDAARVRQIVFNLLSNALKFTKSGRVTLRIEVDKNDRLHVAVTDSGIGIPADKLEDIFESFRQADAGTTRQFGGTGLGLAICRNLARAMGGDVSVSSVVGQGATFTLVLPVVRAPEAAPEPIMPAEQVAPGVDAVTLVVDRNPITRSMFKTLLAPDCGATAFAASVEDAVARLESGDVVRVLMDDMTIRASADPHAALSRIAAAALQSGAETSLLWPVSADTERQELLATGITQVISRPVSGGELVTRLLHGSVSNKNANPNLVSHAA</sequence>
<keyword evidence="5 10" id="KW-0418">Kinase</keyword>
<feature type="transmembrane region" description="Helical" evidence="8">
    <location>
        <begin position="398"/>
        <end position="419"/>
    </location>
</feature>
<keyword evidence="8" id="KW-0812">Transmembrane</keyword>
<protein>
    <recommendedName>
        <fullName evidence="2">histidine kinase</fullName>
        <ecNumber evidence="2">2.7.13.3</ecNumber>
    </recommendedName>
</protein>
<dbReference type="FunFam" id="3.30.565.10:FF:000010">
    <property type="entry name" value="Sensor histidine kinase RcsC"/>
    <property type="match status" value="1"/>
</dbReference>
<gene>
    <name evidence="10" type="ORF">DI640_00205</name>
</gene>
<feature type="domain" description="Histidine kinase" evidence="9">
    <location>
        <begin position="455"/>
        <end position="672"/>
    </location>
</feature>
<evidence type="ECO:0000256" key="4">
    <source>
        <dbReference type="ARBA" id="ARBA00022679"/>
    </source>
</evidence>
<dbReference type="Gene3D" id="1.25.40.10">
    <property type="entry name" value="Tetratricopeptide repeat domain"/>
    <property type="match status" value="1"/>
</dbReference>
<evidence type="ECO:0000256" key="3">
    <source>
        <dbReference type="ARBA" id="ARBA00022553"/>
    </source>
</evidence>
<dbReference type="GO" id="GO:0000155">
    <property type="term" value="F:phosphorelay sensor kinase activity"/>
    <property type="evidence" value="ECO:0007669"/>
    <property type="project" value="InterPro"/>
</dbReference>
<dbReference type="PRINTS" id="PR00344">
    <property type="entry name" value="BCTRLSENSOR"/>
</dbReference>
<evidence type="ECO:0000313" key="10">
    <source>
        <dbReference type="EMBL" id="PZO76884.1"/>
    </source>
</evidence>
<organism evidence="10 11">
    <name type="scientific">Sphingomonas taxi</name>
    <dbReference type="NCBI Taxonomy" id="1549858"/>
    <lineage>
        <taxon>Bacteria</taxon>
        <taxon>Pseudomonadati</taxon>
        <taxon>Pseudomonadota</taxon>
        <taxon>Alphaproteobacteria</taxon>
        <taxon>Sphingomonadales</taxon>
        <taxon>Sphingomonadaceae</taxon>
        <taxon>Sphingomonas</taxon>
    </lineage>
</organism>
<dbReference type="InterPro" id="IPR036890">
    <property type="entry name" value="HATPase_C_sf"/>
</dbReference>
<keyword evidence="4" id="KW-0808">Transferase</keyword>
<dbReference type="SUPFAM" id="SSF52172">
    <property type="entry name" value="CheY-like"/>
    <property type="match status" value="1"/>
</dbReference>
<dbReference type="SMART" id="SM00028">
    <property type="entry name" value="TPR"/>
    <property type="match status" value="3"/>
</dbReference>
<dbReference type="PANTHER" id="PTHR43047:SF78">
    <property type="entry name" value="SENSORY_REGULATORY PROTEIN RPFC"/>
    <property type="match status" value="1"/>
</dbReference>
<evidence type="ECO:0000256" key="6">
    <source>
        <dbReference type="ARBA" id="ARBA00023012"/>
    </source>
</evidence>
<dbReference type="Pfam" id="PF02518">
    <property type="entry name" value="HATPase_c"/>
    <property type="match status" value="1"/>
</dbReference>
<keyword evidence="8" id="KW-0472">Membrane</keyword>
<dbReference type="PANTHER" id="PTHR43047">
    <property type="entry name" value="TWO-COMPONENT HISTIDINE PROTEIN KINASE"/>
    <property type="match status" value="1"/>
</dbReference>
<dbReference type="InterPro" id="IPR036097">
    <property type="entry name" value="HisK_dim/P_sf"/>
</dbReference>
<keyword evidence="6" id="KW-0902">Two-component regulatory system</keyword>
<evidence type="ECO:0000256" key="8">
    <source>
        <dbReference type="SAM" id="Phobius"/>
    </source>
</evidence>
<reference evidence="10 11" key="1">
    <citation type="submission" date="2017-08" db="EMBL/GenBank/DDBJ databases">
        <title>Infants hospitalized years apart are colonized by the same room-sourced microbial strains.</title>
        <authorList>
            <person name="Brooks B."/>
            <person name="Olm M.R."/>
            <person name="Firek B.A."/>
            <person name="Baker R."/>
            <person name="Thomas B.C."/>
            <person name="Morowitz M.J."/>
            <person name="Banfield J.F."/>
        </authorList>
    </citation>
    <scope>NUCLEOTIDE SEQUENCE [LARGE SCALE GENOMIC DNA]</scope>
    <source>
        <strain evidence="10">S2_018_000_R3_119</strain>
    </source>
</reference>
<dbReference type="SUPFAM" id="SSF48452">
    <property type="entry name" value="TPR-like"/>
    <property type="match status" value="1"/>
</dbReference>
<name>A0A2W4Z420_9SPHN</name>
<evidence type="ECO:0000256" key="7">
    <source>
        <dbReference type="PROSITE-ProRule" id="PRU00339"/>
    </source>
</evidence>
<proteinExistence type="predicted"/>
<dbReference type="InterPro" id="IPR004358">
    <property type="entry name" value="Sig_transdc_His_kin-like_C"/>
</dbReference>
<dbReference type="EMBL" id="QFMX01000001">
    <property type="protein sequence ID" value="PZO76884.1"/>
    <property type="molecule type" value="Genomic_DNA"/>
</dbReference>
<keyword evidence="7" id="KW-0802">TPR repeat</keyword>
<dbReference type="AlphaFoldDB" id="A0A2W4Z420"/>
<dbReference type="InterPro" id="IPR019734">
    <property type="entry name" value="TPR_rpt"/>
</dbReference>
<comment type="caution">
    <text evidence="10">The sequence shown here is derived from an EMBL/GenBank/DDBJ whole genome shotgun (WGS) entry which is preliminary data.</text>
</comment>
<dbReference type="InterPro" id="IPR005467">
    <property type="entry name" value="His_kinase_dom"/>
</dbReference>
<dbReference type="EC" id="2.7.13.3" evidence="2"/>
<evidence type="ECO:0000256" key="2">
    <source>
        <dbReference type="ARBA" id="ARBA00012438"/>
    </source>
</evidence>
<dbReference type="Gene3D" id="3.40.50.2300">
    <property type="match status" value="1"/>
</dbReference>